<dbReference type="InterPro" id="IPR016035">
    <property type="entry name" value="Acyl_Trfase/lysoPLipase"/>
</dbReference>
<dbReference type="Gene3D" id="3.30.70.3290">
    <property type="match status" value="1"/>
</dbReference>
<dbReference type="InterPro" id="IPR050091">
    <property type="entry name" value="PKS_NRPS_Biosynth_Enz"/>
</dbReference>
<dbReference type="PROSITE" id="PS50075">
    <property type="entry name" value="CARRIER"/>
    <property type="match status" value="1"/>
</dbReference>
<dbReference type="Gene3D" id="3.40.366.10">
    <property type="entry name" value="Malonyl-Coenzyme A Acyl Carrier Protein, domain 2"/>
    <property type="match status" value="1"/>
</dbReference>
<dbReference type="EMBL" id="CP059572">
    <property type="protein sequence ID" value="QXJ26132.1"/>
    <property type="molecule type" value="Genomic_DNA"/>
</dbReference>
<dbReference type="CDD" id="cd08952">
    <property type="entry name" value="KR_1_SDR_x"/>
    <property type="match status" value="1"/>
</dbReference>
<dbReference type="SMART" id="SM00825">
    <property type="entry name" value="PKS_KS"/>
    <property type="match status" value="1"/>
</dbReference>
<dbReference type="InterPro" id="IPR036736">
    <property type="entry name" value="ACP-like_sf"/>
</dbReference>
<dbReference type="InterPro" id="IPR014043">
    <property type="entry name" value="Acyl_transferase_dom"/>
</dbReference>
<evidence type="ECO:0000259" key="9">
    <source>
        <dbReference type="PROSITE" id="PS52004"/>
    </source>
</evidence>
<proteinExistence type="predicted"/>
<dbReference type="PROSITE" id="PS00606">
    <property type="entry name" value="KS3_1"/>
    <property type="match status" value="1"/>
</dbReference>
<dbReference type="PANTHER" id="PTHR43775:SF51">
    <property type="entry name" value="INACTIVE PHENOLPHTHIOCEROL SYNTHESIS POLYKETIDE SYNTHASE TYPE I PKS1-RELATED"/>
    <property type="match status" value="1"/>
</dbReference>
<dbReference type="InterPro" id="IPR014030">
    <property type="entry name" value="Ketoacyl_synth_N"/>
</dbReference>
<dbReference type="SMART" id="SM00822">
    <property type="entry name" value="PKS_KR"/>
    <property type="match status" value="1"/>
</dbReference>
<evidence type="ECO:0000256" key="3">
    <source>
        <dbReference type="ARBA" id="ARBA00022553"/>
    </source>
</evidence>
<dbReference type="InterPro" id="IPR009081">
    <property type="entry name" value="PP-bd_ACP"/>
</dbReference>
<dbReference type="SMART" id="SM01294">
    <property type="entry name" value="PKS_PP_betabranch"/>
    <property type="match status" value="1"/>
</dbReference>
<dbReference type="Gene3D" id="3.40.47.10">
    <property type="match status" value="1"/>
</dbReference>
<dbReference type="Gene3D" id="3.40.50.720">
    <property type="entry name" value="NAD(P)-binding Rossmann-like Domain"/>
    <property type="match status" value="1"/>
</dbReference>
<dbReference type="Proteomes" id="UP001049518">
    <property type="component" value="Chromosome"/>
</dbReference>
<dbReference type="InterPro" id="IPR036299">
    <property type="entry name" value="Polyketide_synth_docking_sf"/>
</dbReference>
<dbReference type="SMART" id="SM00827">
    <property type="entry name" value="PKS_AT"/>
    <property type="match status" value="1"/>
</dbReference>
<dbReference type="InterPro" id="IPR006162">
    <property type="entry name" value="Ppantetheine_attach_site"/>
</dbReference>
<dbReference type="InterPro" id="IPR013968">
    <property type="entry name" value="PKS_KR"/>
</dbReference>
<evidence type="ECO:0000256" key="2">
    <source>
        <dbReference type="ARBA" id="ARBA00022450"/>
    </source>
</evidence>
<dbReference type="Pfam" id="PF08990">
    <property type="entry name" value="Docking"/>
    <property type="match status" value="1"/>
</dbReference>
<dbReference type="InterPro" id="IPR020806">
    <property type="entry name" value="PKS_PP-bd"/>
</dbReference>
<accession>A0ABX8R4Y6</accession>
<dbReference type="PANTHER" id="PTHR43775">
    <property type="entry name" value="FATTY ACID SYNTHASE"/>
    <property type="match status" value="1"/>
</dbReference>
<dbReference type="CDD" id="cd00833">
    <property type="entry name" value="PKS"/>
    <property type="match status" value="1"/>
</dbReference>
<keyword evidence="11" id="KW-1185">Reference proteome</keyword>
<dbReference type="Pfam" id="PF18369">
    <property type="entry name" value="PKS_DE"/>
    <property type="match status" value="1"/>
</dbReference>
<dbReference type="Gene3D" id="1.10.1200.10">
    <property type="entry name" value="ACP-like"/>
    <property type="match status" value="1"/>
</dbReference>
<dbReference type="SUPFAM" id="SSF52151">
    <property type="entry name" value="FabD/lysophospholipase-like"/>
    <property type="match status" value="1"/>
</dbReference>
<keyword evidence="2" id="KW-0596">Phosphopantetheine</keyword>
<dbReference type="InterPro" id="IPR018201">
    <property type="entry name" value="Ketoacyl_synth_AS"/>
</dbReference>
<gene>
    <name evidence="10" type="ORF">AGRA3207_007741</name>
</gene>
<dbReference type="Gene3D" id="3.40.50.11460">
    <property type="match status" value="1"/>
</dbReference>
<dbReference type="Gene3D" id="6.10.140.1830">
    <property type="match status" value="1"/>
</dbReference>
<dbReference type="SUPFAM" id="SSF51735">
    <property type="entry name" value="NAD(P)-binding Rossmann-fold domains"/>
    <property type="match status" value="2"/>
</dbReference>
<protein>
    <submittedName>
        <fullName evidence="10">Acyltransferase domain-containing protein</fullName>
    </submittedName>
</protein>
<dbReference type="SMART" id="SM00823">
    <property type="entry name" value="PKS_PP"/>
    <property type="match status" value="1"/>
</dbReference>
<evidence type="ECO:0000256" key="6">
    <source>
        <dbReference type="ARBA" id="ARBA00023268"/>
    </source>
</evidence>
<evidence type="ECO:0000256" key="1">
    <source>
        <dbReference type="ARBA" id="ARBA00001957"/>
    </source>
</evidence>
<dbReference type="InterPro" id="IPR016036">
    <property type="entry name" value="Malonyl_transacylase_ACP-bd"/>
</dbReference>
<dbReference type="InterPro" id="IPR041618">
    <property type="entry name" value="PKS_DE"/>
</dbReference>
<dbReference type="InterPro" id="IPR014031">
    <property type="entry name" value="Ketoacyl_synth_C"/>
</dbReference>
<dbReference type="Pfam" id="PF00109">
    <property type="entry name" value="ketoacyl-synt"/>
    <property type="match status" value="1"/>
</dbReference>
<dbReference type="InterPro" id="IPR032821">
    <property type="entry name" value="PKS_assoc"/>
</dbReference>
<keyword evidence="7 10" id="KW-0012">Acyltransferase</keyword>
<sequence length="1617" mass="169361">MSATEDKLRQYLKRVTLDLGQTRQRLRDMEEGLREPVAVVGMACRFPGGVRSPEQLWDLVSSGTDAIGEFPADRGWDLDGLYHPDPDHPGTSYVRHGGFLDDADRFDAGFFSISPREAPAIDPQQRLLLETAWEALERARIDPASLRGTPTGVYAGIATQDYFSGVRVPPDIEGYVTTGGLNSVLSGRIAYTLGLEGPAVTVDTACSASLVAVHLASQALRQGECSLALAGGVTVLASPTAFVEFSRQRGLAPDGRCKSFAASADGTGFSEGVGMVLLERLSDARRNGHRVLAVIRGSAVNQDGASNGLTAPSDVAQERVIGQALANARLSPSDVDAVEAHGTGTTLGDPIEAGALQAAYGPGRAADRPLWLGSVKSNIGHTQAAAGVAGLIKMVMAIRHGVLPATLHVDEPTPHVDWDAGGVRPLTAPVPWPETGRARRAGVSSFGISGTNAHLVLEQAPEDGEDTTAAGDPGVVPWVVSARGPEALREQARTLARHVAGDPGLAPADVGWSLVATRSSFEHRAVVVGADRERLLAELETVSATGHLTPGKSVWLFSGQGSQRAGMGAGLYERFPVFAAAFDDVCGRLDPRLKEVVFSGPAEELEHTTFAQMGLFAVQVALARLLESAGLRPDAVVGHSIGEVAAAHVAGVLDLEGACHLVAARARLMGRLSGGGGMWAVEADPAEVEDGLPEGVGVAAVNTPDSTVVSGPSALVAEVGASWARRGRKVKELPVSHAFHSALMEPMLPGFAAALEKVAFRPPRIPLISNITGLPAGDDIATADYWVRHVRRPVLFGPSIARLAGEAALFVELGPDPVLTSAVERILDGHEPVAVAALDRRQDDAEALARALGRLHAHGVDVDWTGWFPAARAVDLPTYAFQRRRYWLPDVAGLEPAAGVRDEDGGRFWAAVESGDLDALSETLRLDDDGHRSSLAAVLPVLSGWRREQAERSAADAWRHRIGWRRVDAPAAGPPGFWLLVRSAQDQDHWAGDDWAGHLTRALEGGGGRVREVEIDPQLDRGGLAALLRPWIDGDEPVAGVLSLLALDERPHESLPGLGAGLCGTLTLVQALADTGSEARLWCATRGGVAVNDSEPPESAVQAQVWALGRVAALEHPSLWGGLLDLPGDPEEADPGHLRAVLTGPDGEDQVALRRGVLLGRRLLPAPPGDTTEQEWAPRDPVVVTGGMDGPAPHVARWLAERGSRHVILLNPRGPDAPGAAALVEELAGNGTDVTVVRDGRRADPAGDAGDAPGTRAGTLVHAPAPGDPLPLADLTPAQLAAAADAGPGPVAQEAEEIVLFSSVAAAWGANDHGLHAVAGASLDALARRTRAAGRRALSVAWGPWDVRDGGGAPGDLARPHADRSRRLGIDPLEPRLAFAALGRALGGGDGPDLVIADVAWERFAALFTLARRSRLLDDLPAAARFADAGRDDGGGGSAEALAALRDELAPLAGTDRAAAMLTLVRSHVAAALRHAEPEQVEAHRAFKDLGFDSIVAVELRNRLRAATGLRLPATLVFDHPTPKDLAAHLLAGVLPDTAASAHPAFGHLDRLESALEALPAGDARRADLANRLRTLLWKHADAAGAEAPEPDGADDLDVATAEEMFALIDQEWGAGA</sequence>
<keyword evidence="4" id="KW-0808">Transferase</keyword>
<dbReference type="PROSITE" id="PS00012">
    <property type="entry name" value="PHOSPHOPANTETHEINE"/>
    <property type="match status" value="1"/>
</dbReference>
<evidence type="ECO:0000259" key="8">
    <source>
        <dbReference type="PROSITE" id="PS50075"/>
    </source>
</evidence>
<evidence type="ECO:0000256" key="4">
    <source>
        <dbReference type="ARBA" id="ARBA00022679"/>
    </source>
</evidence>
<dbReference type="SUPFAM" id="SSF47336">
    <property type="entry name" value="ACP-like"/>
    <property type="match status" value="1"/>
</dbReference>
<name>A0ABX8R4Y6_9ACTN</name>
<dbReference type="Pfam" id="PF02801">
    <property type="entry name" value="Ketoacyl-synt_C"/>
    <property type="match status" value="1"/>
</dbReference>
<evidence type="ECO:0000313" key="10">
    <source>
        <dbReference type="EMBL" id="QXJ26132.1"/>
    </source>
</evidence>
<feature type="domain" description="Carrier" evidence="8">
    <location>
        <begin position="1459"/>
        <end position="1534"/>
    </location>
</feature>
<dbReference type="SUPFAM" id="SSF53901">
    <property type="entry name" value="Thiolase-like"/>
    <property type="match status" value="1"/>
</dbReference>
<evidence type="ECO:0000313" key="11">
    <source>
        <dbReference type="Proteomes" id="UP001049518"/>
    </source>
</evidence>
<keyword evidence="3" id="KW-0597">Phosphoprotein</keyword>
<dbReference type="GO" id="GO:0016746">
    <property type="term" value="F:acyltransferase activity"/>
    <property type="evidence" value="ECO:0007669"/>
    <property type="project" value="UniProtKB-KW"/>
</dbReference>
<evidence type="ECO:0000256" key="5">
    <source>
        <dbReference type="ARBA" id="ARBA00023194"/>
    </source>
</evidence>
<dbReference type="SUPFAM" id="SSF55048">
    <property type="entry name" value="Probable ACP-binding domain of malonyl-CoA ACP transacylase"/>
    <property type="match status" value="1"/>
</dbReference>
<reference evidence="10" key="1">
    <citation type="submission" date="2020-07" db="EMBL/GenBank/DDBJ databases">
        <authorList>
            <person name="Tarantini F.S."/>
            <person name="Hong K.W."/>
            <person name="Chan K.G."/>
        </authorList>
    </citation>
    <scope>NUCLEOTIDE SEQUENCE</scope>
    <source>
        <strain evidence="10">32-07</strain>
    </source>
</reference>
<keyword evidence="5" id="KW-0045">Antibiotic biosynthesis</keyword>
<dbReference type="InterPro" id="IPR057326">
    <property type="entry name" value="KR_dom"/>
</dbReference>
<dbReference type="RefSeq" id="WP_273699980.1">
    <property type="nucleotide sequence ID" value="NZ_CP059572.1"/>
</dbReference>
<dbReference type="Pfam" id="PF08659">
    <property type="entry name" value="KR"/>
    <property type="match status" value="1"/>
</dbReference>
<dbReference type="InterPro" id="IPR036291">
    <property type="entry name" value="NAD(P)-bd_dom_sf"/>
</dbReference>
<comment type="cofactor">
    <cofactor evidence="1">
        <name>pantetheine 4'-phosphate</name>
        <dbReference type="ChEBI" id="CHEBI:47942"/>
    </cofactor>
</comment>
<dbReference type="NCBIfam" id="NF045894">
    <property type="entry name" value="PKS_plus_SDR"/>
    <property type="match status" value="1"/>
</dbReference>
<dbReference type="SUPFAM" id="SSF101173">
    <property type="entry name" value="Docking domain B of the erythromycin polyketide synthase (DEBS)"/>
    <property type="match status" value="1"/>
</dbReference>
<dbReference type="InterPro" id="IPR015083">
    <property type="entry name" value="NorB/c/GfsB-D-like_docking"/>
</dbReference>
<dbReference type="Pfam" id="PF00550">
    <property type="entry name" value="PP-binding"/>
    <property type="match status" value="1"/>
</dbReference>
<evidence type="ECO:0000256" key="7">
    <source>
        <dbReference type="ARBA" id="ARBA00023315"/>
    </source>
</evidence>
<dbReference type="Pfam" id="PF00698">
    <property type="entry name" value="Acyl_transf_1"/>
    <property type="match status" value="1"/>
</dbReference>
<keyword evidence="6" id="KW-0511">Multifunctional enzyme</keyword>
<dbReference type="InterPro" id="IPR016039">
    <property type="entry name" value="Thiolase-like"/>
</dbReference>
<feature type="domain" description="Ketosynthase family 3 (KS3)" evidence="9">
    <location>
        <begin position="34"/>
        <end position="459"/>
    </location>
</feature>
<dbReference type="InterPro" id="IPR020841">
    <property type="entry name" value="PKS_Beta-ketoAc_synthase_dom"/>
</dbReference>
<dbReference type="Pfam" id="PF16197">
    <property type="entry name" value="KAsynt_C_assoc"/>
    <property type="match status" value="1"/>
</dbReference>
<dbReference type="PROSITE" id="PS52004">
    <property type="entry name" value="KS3_2"/>
    <property type="match status" value="1"/>
</dbReference>
<organism evidence="10 11">
    <name type="scientific">Actinomadura graeca</name>
    <dbReference type="NCBI Taxonomy" id="2750812"/>
    <lineage>
        <taxon>Bacteria</taxon>
        <taxon>Bacillati</taxon>
        <taxon>Actinomycetota</taxon>
        <taxon>Actinomycetes</taxon>
        <taxon>Streptosporangiales</taxon>
        <taxon>Thermomonosporaceae</taxon>
        <taxon>Actinomadura</taxon>
    </lineage>
</organism>
<dbReference type="InterPro" id="IPR001227">
    <property type="entry name" value="Ac_transferase_dom_sf"/>
</dbReference>